<keyword evidence="4" id="KW-1185">Reference proteome</keyword>
<dbReference type="OMA" id="CIVESEF"/>
<organism evidence="3 4">
    <name type="scientific">Diutina rugosa</name>
    <name type="common">Yeast</name>
    <name type="synonym">Candida rugosa</name>
    <dbReference type="NCBI Taxonomy" id="5481"/>
    <lineage>
        <taxon>Eukaryota</taxon>
        <taxon>Fungi</taxon>
        <taxon>Dikarya</taxon>
        <taxon>Ascomycota</taxon>
        <taxon>Saccharomycotina</taxon>
        <taxon>Pichiomycetes</taxon>
        <taxon>Debaryomycetaceae</taxon>
        <taxon>Diutina</taxon>
    </lineage>
</organism>
<dbReference type="OrthoDB" id="4034449at2759"/>
<evidence type="ECO:0000256" key="2">
    <source>
        <dbReference type="SAM" id="MobiDB-lite"/>
    </source>
</evidence>
<evidence type="ECO:0000256" key="1">
    <source>
        <dbReference type="SAM" id="Coils"/>
    </source>
</evidence>
<proteinExistence type="predicted"/>
<evidence type="ECO:0000313" key="3">
    <source>
        <dbReference type="EMBL" id="KAA8904341.1"/>
    </source>
</evidence>
<dbReference type="GO" id="GO:0070823">
    <property type="term" value="C:HDA1 complex"/>
    <property type="evidence" value="ECO:0007669"/>
    <property type="project" value="InterPro"/>
</dbReference>
<dbReference type="Pfam" id="PF11496">
    <property type="entry name" value="HDA2-3"/>
    <property type="match status" value="1"/>
</dbReference>
<dbReference type="RefSeq" id="XP_034013247.1">
    <property type="nucleotide sequence ID" value="XM_034154517.1"/>
</dbReference>
<feature type="region of interest" description="Disordered" evidence="2">
    <location>
        <begin position="658"/>
        <end position="677"/>
    </location>
</feature>
<protein>
    <submittedName>
        <fullName evidence="3">Uncharacterized protein</fullName>
    </submittedName>
</protein>
<feature type="compositionally biased region" description="Polar residues" evidence="2">
    <location>
        <begin position="664"/>
        <end position="677"/>
    </location>
</feature>
<dbReference type="EMBL" id="SWFT01000059">
    <property type="protein sequence ID" value="KAA8904341.1"/>
    <property type="molecule type" value="Genomic_DNA"/>
</dbReference>
<dbReference type="InterPro" id="IPR021006">
    <property type="entry name" value="Hda2/3"/>
</dbReference>
<dbReference type="VEuPathDB" id="FungiDB:DIURU_001922"/>
<dbReference type="AlphaFoldDB" id="A0A642USI8"/>
<sequence>MNLMDMLSGGDSPYDPSVQLMDEGAAEPAQSMHLSHSHIYYLPTLLTTLQRELVEVVISMFRKEIDSISLEKQSRTRISNLVDAPDDVPSTSTPQFSNFDKIRLLFDQLMIIDKHPSLLVDHFIPRKLILSELNERVLTLSTKLQMIDRVVDGLIDGLKSTNNSGYHMLLVAQSAREIELVEGLIIGKDLYYQNLSNSKLYDDKCPIPSDLGGRLVIYMITSSQLYNNYIPETIGGAKWEHSSSSSSPEPRSYRRRQAQMEYPVRSQNSQFNLIMSLDTKLDPSSPSLEFLRPEHHRTPMIIPVPVNSIEHIVSQLQEPSLSLTESYTQWQLQVIEALIMNWDNPIPCDESEFYLKYYGANLNKLLPYLLHWHESEEINLSDLMEPFNRQLGMGFSTGAMLAKLATIVDRGSTLEQGELGVASTMILPLRSFDYESFKSTLAEILNNKLINLSYQSQSIENSTLMRWRSDQTKRQLEYDIKEDDIAAKFRKLRRVQEDATSVEQKLTRYESYYTKYQLSKIEWDSKINFLRASANKSGAQIREVVIPGQQTKIKELSNELETLTDIHIKLDCDYESLREKYQGTSADAVQLSSQLRQLKQKLKMISSKAEGSGATQLPSSMRRDAMGEASIRLKRCRDENDFLKGFIESRIDRVLAERHEKDQANSGGRRSRQGTPI</sequence>
<keyword evidence="1" id="KW-0175">Coiled coil</keyword>
<dbReference type="Gene3D" id="3.40.50.12360">
    <property type="match status" value="1"/>
</dbReference>
<dbReference type="Proteomes" id="UP000449547">
    <property type="component" value="Unassembled WGS sequence"/>
</dbReference>
<dbReference type="InterPro" id="IPR038609">
    <property type="entry name" value="HDA1_su2/3_sf"/>
</dbReference>
<name>A0A642USI8_DIURU</name>
<feature type="region of interest" description="Disordered" evidence="2">
    <location>
        <begin position="238"/>
        <end position="258"/>
    </location>
</feature>
<feature type="coiled-coil region" evidence="1">
    <location>
        <begin position="581"/>
        <end position="608"/>
    </location>
</feature>
<gene>
    <name evidence="3" type="ORF">DIURU_001922</name>
</gene>
<accession>A0A642USI8</accession>
<reference evidence="3 4" key="1">
    <citation type="submission" date="2019-07" db="EMBL/GenBank/DDBJ databases">
        <title>Genome assembly of two rare yeast pathogens: Diutina rugosa and Trichomonascus ciferrii.</title>
        <authorList>
            <person name="Mixao V."/>
            <person name="Saus E."/>
            <person name="Hansen A."/>
            <person name="Lass-Flor C."/>
            <person name="Gabaldon T."/>
        </authorList>
    </citation>
    <scope>NUCLEOTIDE SEQUENCE [LARGE SCALE GENOMIC DNA]</scope>
    <source>
        <strain evidence="3 4">CBS 613</strain>
    </source>
</reference>
<comment type="caution">
    <text evidence="3">The sequence shown here is derived from an EMBL/GenBank/DDBJ whole genome shotgun (WGS) entry which is preliminary data.</text>
</comment>
<dbReference type="GeneID" id="54780573"/>
<evidence type="ECO:0000313" key="4">
    <source>
        <dbReference type="Proteomes" id="UP000449547"/>
    </source>
</evidence>